<evidence type="ECO:0000256" key="3">
    <source>
        <dbReference type="ARBA" id="ARBA00023163"/>
    </source>
</evidence>
<dbReference type="PROSITE" id="PS01124">
    <property type="entry name" value="HTH_ARAC_FAMILY_2"/>
    <property type="match status" value="1"/>
</dbReference>
<dbReference type="SMART" id="SM00342">
    <property type="entry name" value="HTH_ARAC"/>
    <property type="match status" value="1"/>
</dbReference>
<dbReference type="OrthoDB" id="9813413at2"/>
<sequence length="312" mass="34698">MDALTEVLQTTYLHSHFIGRAELSAPWGIQVEQQKHAAFHIVMQGSCWLEVDGLQQSVLLKAGDLVVIPQGHGHILRSDRHTQAIMLEELLAKRPPDSDNVLYFGGGGSKTILACGYFYFADWDNNPLLAALSPLILIQGEDGRALEWLAATLQFIACETASNRPGAQTIITRLCDVIFIQAVRAFIANLPESDRSLLQALKDPSISLTIGLIHRYVEQPWTVSRLAEQVCMSRSAYASRFKQLVGDAPVQYLTRVRMRKAVSLLKHSQDNLSKIAQKVGYESEAAFSKAFKRCMGYSPGEYRRSHNNPTGD</sequence>
<reference evidence="5 6" key="1">
    <citation type="submission" date="2015-02" db="EMBL/GenBank/DDBJ databases">
        <title>Draft genome of a novel marine cyanobacterium (Chroococcales) isolated from South Atlantic Ocean.</title>
        <authorList>
            <person name="Rigonato J."/>
            <person name="Alvarenga D.O."/>
            <person name="Branco L.H."/>
            <person name="Varani A.M."/>
            <person name="Brandini F.P."/>
            <person name="Fiore M.F."/>
        </authorList>
    </citation>
    <scope>NUCLEOTIDE SEQUENCE [LARGE SCALE GENOMIC DNA]</scope>
    <source>
        <strain evidence="5 6">CENA595</strain>
    </source>
</reference>
<dbReference type="PATRIC" id="fig|1618023.3.peg.482"/>
<organism evidence="5 6">
    <name type="scientific">Aliterella atlantica CENA595</name>
    <dbReference type="NCBI Taxonomy" id="1618023"/>
    <lineage>
        <taxon>Bacteria</taxon>
        <taxon>Bacillati</taxon>
        <taxon>Cyanobacteriota</taxon>
        <taxon>Cyanophyceae</taxon>
        <taxon>Chroococcidiopsidales</taxon>
        <taxon>Aliterellaceae</taxon>
        <taxon>Aliterella</taxon>
    </lineage>
</organism>
<dbReference type="InterPro" id="IPR032783">
    <property type="entry name" value="AraC_lig"/>
</dbReference>
<dbReference type="PROSITE" id="PS00041">
    <property type="entry name" value="HTH_ARAC_FAMILY_1"/>
    <property type="match status" value="1"/>
</dbReference>
<evidence type="ECO:0000256" key="2">
    <source>
        <dbReference type="ARBA" id="ARBA00023125"/>
    </source>
</evidence>
<dbReference type="SUPFAM" id="SSF46689">
    <property type="entry name" value="Homeodomain-like"/>
    <property type="match status" value="2"/>
</dbReference>
<keyword evidence="6" id="KW-1185">Reference proteome</keyword>
<dbReference type="GO" id="GO:0003700">
    <property type="term" value="F:DNA-binding transcription factor activity"/>
    <property type="evidence" value="ECO:0007669"/>
    <property type="project" value="InterPro"/>
</dbReference>
<dbReference type="InterPro" id="IPR018060">
    <property type="entry name" value="HTH_AraC"/>
</dbReference>
<dbReference type="STRING" id="1618023.UH38_17090"/>
<accession>A0A0D8ZQJ5</accession>
<dbReference type="InterPro" id="IPR050204">
    <property type="entry name" value="AraC_XylS_family_regulators"/>
</dbReference>
<dbReference type="SUPFAM" id="SSF51182">
    <property type="entry name" value="RmlC-like cupins"/>
    <property type="match status" value="1"/>
</dbReference>
<evidence type="ECO:0000256" key="1">
    <source>
        <dbReference type="ARBA" id="ARBA00023015"/>
    </source>
</evidence>
<dbReference type="EMBL" id="JYON01000020">
    <property type="protein sequence ID" value="KJH70622.1"/>
    <property type="molecule type" value="Genomic_DNA"/>
</dbReference>
<dbReference type="Pfam" id="PF12833">
    <property type="entry name" value="HTH_18"/>
    <property type="match status" value="1"/>
</dbReference>
<dbReference type="InterPro" id="IPR009057">
    <property type="entry name" value="Homeodomain-like_sf"/>
</dbReference>
<keyword evidence="1" id="KW-0805">Transcription regulation</keyword>
<evidence type="ECO:0000259" key="4">
    <source>
        <dbReference type="PROSITE" id="PS01124"/>
    </source>
</evidence>
<name>A0A0D8ZQJ5_9CYAN</name>
<comment type="caution">
    <text evidence="5">The sequence shown here is derived from an EMBL/GenBank/DDBJ whole genome shotgun (WGS) entry which is preliminary data.</text>
</comment>
<dbReference type="InterPro" id="IPR018062">
    <property type="entry name" value="HTH_AraC-typ_CS"/>
</dbReference>
<dbReference type="Gene3D" id="1.10.10.60">
    <property type="entry name" value="Homeodomain-like"/>
    <property type="match status" value="2"/>
</dbReference>
<dbReference type="Pfam" id="PF12852">
    <property type="entry name" value="Cupin_6"/>
    <property type="match status" value="1"/>
</dbReference>
<keyword evidence="2" id="KW-0238">DNA-binding</keyword>
<dbReference type="GO" id="GO:0043565">
    <property type="term" value="F:sequence-specific DNA binding"/>
    <property type="evidence" value="ECO:0007669"/>
    <property type="project" value="InterPro"/>
</dbReference>
<dbReference type="PRINTS" id="PR00032">
    <property type="entry name" value="HTHARAC"/>
</dbReference>
<proteinExistence type="predicted"/>
<dbReference type="InterPro" id="IPR020449">
    <property type="entry name" value="Tscrpt_reg_AraC-type_HTH"/>
</dbReference>
<dbReference type="Gene3D" id="2.60.120.10">
    <property type="entry name" value="Jelly Rolls"/>
    <property type="match status" value="1"/>
</dbReference>
<gene>
    <name evidence="5" type="ORF">UH38_17090</name>
</gene>
<dbReference type="RefSeq" id="WP_045055897.1">
    <property type="nucleotide sequence ID" value="NZ_CAWMDP010000007.1"/>
</dbReference>
<dbReference type="PANTHER" id="PTHR46796:SF7">
    <property type="entry name" value="ARAC FAMILY TRANSCRIPTIONAL REGULATOR"/>
    <property type="match status" value="1"/>
</dbReference>
<dbReference type="Proteomes" id="UP000032452">
    <property type="component" value="Unassembled WGS sequence"/>
</dbReference>
<dbReference type="InterPro" id="IPR011051">
    <property type="entry name" value="RmlC_Cupin_sf"/>
</dbReference>
<evidence type="ECO:0000313" key="6">
    <source>
        <dbReference type="Proteomes" id="UP000032452"/>
    </source>
</evidence>
<protein>
    <recommendedName>
        <fullName evidence="4">HTH araC/xylS-type domain-containing protein</fullName>
    </recommendedName>
</protein>
<dbReference type="PANTHER" id="PTHR46796">
    <property type="entry name" value="HTH-TYPE TRANSCRIPTIONAL ACTIVATOR RHAS-RELATED"/>
    <property type="match status" value="1"/>
</dbReference>
<evidence type="ECO:0000313" key="5">
    <source>
        <dbReference type="EMBL" id="KJH70622.1"/>
    </source>
</evidence>
<feature type="domain" description="HTH araC/xylS-type" evidence="4">
    <location>
        <begin position="207"/>
        <end position="305"/>
    </location>
</feature>
<keyword evidence="3" id="KW-0804">Transcription</keyword>
<dbReference type="InterPro" id="IPR014710">
    <property type="entry name" value="RmlC-like_jellyroll"/>
</dbReference>
<dbReference type="AlphaFoldDB" id="A0A0D8ZQJ5"/>